<dbReference type="InterPro" id="IPR004938">
    <property type="entry name" value="XG_FTase"/>
</dbReference>
<comment type="subcellular location">
    <subcellularLocation>
        <location evidence="6">Golgi apparatus</location>
        <location evidence="6">Golgi stack membrane</location>
        <topology evidence="6">Single-pass type II membrane protein</topology>
    </subcellularLocation>
</comment>
<evidence type="ECO:0000256" key="1">
    <source>
        <dbReference type="ARBA" id="ARBA00010481"/>
    </source>
</evidence>
<organism evidence="7 8">
    <name type="scientific">Marchantia polymorpha subsp. ruderalis</name>
    <dbReference type="NCBI Taxonomy" id="1480154"/>
    <lineage>
        <taxon>Eukaryota</taxon>
        <taxon>Viridiplantae</taxon>
        <taxon>Streptophyta</taxon>
        <taxon>Embryophyta</taxon>
        <taxon>Marchantiophyta</taxon>
        <taxon>Marchantiopsida</taxon>
        <taxon>Marchantiidae</taxon>
        <taxon>Marchantiales</taxon>
        <taxon>Marchantiaceae</taxon>
        <taxon>Marchantia</taxon>
    </lineage>
</organism>
<feature type="transmembrane region" description="Helical" evidence="6">
    <location>
        <begin position="33"/>
        <end position="53"/>
    </location>
</feature>
<dbReference type="GO" id="GO:0009969">
    <property type="term" value="P:xyloglucan biosynthetic process"/>
    <property type="evidence" value="ECO:0007669"/>
    <property type="project" value="TreeGrafter"/>
</dbReference>
<dbReference type="GO" id="GO:0032580">
    <property type="term" value="C:Golgi cisterna membrane"/>
    <property type="evidence" value="ECO:0007669"/>
    <property type="project" value="UniProtKB-SubCell"/>
</dbReference>
<sequence length="592" mass="66517">MWAGAEVQLELGVIRGDYVRACVTSVGHSEWPAIISTTLGVLFLVYLTTVLLFPKVPNIIAPSSSFSETGSLNSIFSGPTEALSPAVERLVADLRRATQEAERGGVPFSYTAKERERWLERNPCRARSELPPLYARRRVQDVAPNPQWQAVLAEYATLHRTCVRKIANLTDYFVTGADVPGCKFMTGESLFGLGNKLTFAASLVLYAILTQRVVLFPEWSSSMPVTMCEPFEGSSWKVPTGLEFLSKRPMSPMGVNELRSTNATDRLLAWVDLERKHWTNASAANLAGKMYYAELDDGWQPVDRFWCDAEQEVASHVRWMSMAGCFYFVPKLFAIPRFQPTLEALFPDKLALTHILRSVFLPYDAAWDRVKRIDDMFLEKADKRVSIQVRYRMGEYEHTQLSQGVNQHITSCLLDNGILPNVTQFFSPELQRGLPRPAPIIKVLITSLYLDLQDHLSEMYLRHQTVTGESVGLLQLTHDDEQRWGLEPDTQALVEVILLSLSDTMLVTPLSTFGGVAQAYGGLRPFIIEQSKREGGSCVRADSVDMCYQQASTTYDCPHDKRRHEKEISDVVPYIQKCMAVDSSTGVHLITS</sequence>
<gene>
    <name evidence="7" type="ORF">AXG93_221s1020</name>
</gene>
<dbReference type="GO" id="GO:0071555">
    <property type="term" value="P:cell wall organization"/>
    <property type="evidence" value="ECO:0007669"/>
    <property type="project" value="UniProtKB-UniRule"/>
</dbReference>
<evidence type="ECO:0000313" key="8">
    <source>
        <dbReference type="Proteomes" id="UP000077202"/>
    </source>
</evidence>
<dbReference type="Proteomes" id="UP000077202">
    <property type="component" value="Unassembled WGS sequence"/>
</dbReference>
<evidence type="ECO:0000256" key="2">
    <source>
        <dbReference type="ARBA" id="ARBA00022676"/>
    </source>
</evidence>
<evidence type="ECO:0000256" key="3">
    <source>
        <dbReference type="ARBA" id="ARBA00022679"/>
    </source>
</evidence>
<dbReference type="EC" id="2.4.1.-" evidence="6"/>
<dbReference type="PANTHER" id="PTHR31889">
    <property type="entry name" value="FUCOSYLTRANSFERASE 2-RELATED"/>
    <property type="match status" value="1"/>
</dbReference>
<dbReference type="EMBL" id="LVLJ01003382">
    <property type="protein sequence ID" value="OAE21584.1"/>
    <property type="molecule type" value="Genomic_DNA"/>
</dbReference>
<keyword evidence="4" id="KW-0325">Glycoprotein</keyword>
<name>A0A176VKX7_MARPO</name>
<reference evidence="7" key="1">
    <citation type="submission" date="2016-03" db="EMBL/GenBank/DDBJ databases">
        <title>Mechanisms controlling the formation of the plant cell surface in tip-growing cells are functionally conserved among land plants.</title>
        <authorList>
            <person name="Honkanen S."/>
            <person name="Jones V.A."/>
            <person name="Morieri G."/>
            <person name="Champion C."/>
            <person name="Hetherington A.J."/>
            <person name="Kelly S."/>
            <person name="Saint-Marcoux D."/>
            <person name="Proust H."/>
            <person name="Prescott H."/>
            <person name="Dolan L."/>
        </authorList>
    </citation>
    <scope>NUCLEOTIDE SEQUENCE [LARGE SCALE GENOMIC DNA]</scope>
    <source>
        <tissue evidence="7">Whole gametophyte</tissue>
    </source>
</reference>
<dbReference type="GO" id="GO:0042546">
    <property type="term" value="P:cell wall biogenesis"/>
    <property type="evidence" value="ECO:0007669"/>
    <property type="project" value="InterPro"/>
</dbReference>
<evidence type="ECO:0000313" key="7">
    <source>
        <dbReference type="EMBL" id="OAE21584.1"/>
    </source>
</evidence>
<keyword evidence="2 6" id="KW-0328">Glycosyltransferase</keyword>
<keyword evidence="6" id="KW-0472">Membrane</keyword>
<dbReference type="Pfam" id="PF03254">
    <property type="entry name" value="XG_FTase"/>
    <property type="match status" value="1"/>
</dbReference>
<keyword evidence="6" id="KW-1133">Transmembrane helix</keyword>
<keyword evidence="3 6" id="KW-0808">Transferase</keyword>
<accession>A0A176VKX7</accession>
<keyword evidence="6" id="KW-0333">Golgi apparatus</keyword>
<protein>
    <recommendedName>
        <fullName evidence="6">Fucosyltransferase</fullName>
        <ecNumber evidence="6">2.4.1.-</ecNumber>
    </recommendedName>
</protein>
<keyword evidence="6" id="KW-0812">Transmembrane</keyword>
<dbReference type="GO" id="GO:0008107">
    <property type="term" value="F:galactoside 2-alpha-L-fucosyltransferase activity"/>
    <property type="evidence" value="ECO:0007669"/>
    <property type="project" value="InterPro"/>
</dbReference>
<evidence type="ECO:0000256" key="4">
    <source>
        <dbReference type="ARBA" id="ARBA00023180"/>
    </source>
</evidence>
<evidence type="ECO:0000256" key="6">
    <source>
        <dbReference type="RuleBase" id="RU367004"/>
    </source>
</evidence>
<dbReference type="AlphaFoldDB" id="A0A176VKX7"/>
<dbReference type="PANTHER" id="PTHR31889:SF86">
    <property type="entry name" value="FUCOSYLTRANSFERASE"/>
    <property type="match status" value="1"/>
</dbReference>
<comment type="similarity">
    <text evidence="1 6">Belongs to the glycosyltransferase 37 family.</text>
</comment>
<proteinExistence type="inferred from homology"/>
<comment type="caution">
    <text evidence="7">The sequence shown here is derived from an EMBL/GenBank/DDBJ whole genome shotgun (WGS) entry which is preliminary data.</text>
</comment>
<evidence type="ECO:0000256" key="5">
    <source>
        <dbReference type="ARBA" id="ARBA00023316"/>
    </source>
</evidence>
<keyword evidence="8" id="KW-1185">Reference proteome</keyword>
<keyword evidence="5 6" id="KW-0961">Cell wall biogenesis/degradation</keyword>
<comment type="function">
    <text evidence="6">May be involved in cell wall biosynthesis.</text>
</comment>